<comment type="caution">
    <text evidence="5">The sequence shown here is derived from an EMBL/GenBank/DDBJ whole genome shotgun (WGS) entry which is preliminary data.</text>
</comment>
<dbReference type="PANTHER" id="PTHR34218">
    <property type="entry name" value="PEPTIDASE S45 PENICILLIN AMIDASE"/>
    <property type="match status" value="1"/>
</dbReference>
<feature type="region of interest" description="Disordered" evidence="4">
    <location>
        <begin position="438"/>
        <end position="460"/>
    </location>
</feature>
<dbReference type="Gene3D" id="1.10.1400.10">
    <property type="match status" value="1"/>
</dbReference>
<dbReference type="InterPro" id="IPR002692">
    <property type="entry name" value="S45"/>
</dbReference>
<accession>A0ABV8JE28</accession>
<keyword evidence="3" id="KW-0865">Zymogen</keyword>
<dbReference type="SUPFAM" id="SSF56235">
    <property type="entry name" value="N-terminal nucleophile aminohydrolases (Ntn hydrolases)"/>
    <property type="match status" value="1"/>
</dbReference>
<evidence type="ECO:0000256" key="4">
    <source>
        <dbReference type="SAM" id="MobiDB-lite"/>
    </source>
</evidence>
<evidence type="ECO:0000256" key="3">
    <source>
        <dbReference type="ARBA" id="ARBA00023145"/>
    </source>
</evidence>
<dbReference type="InterPro" id="IPR014395">
    <property type="entry name" value="Pen/GL7ACA/AHL_acylase"/>
</dbReference>
<protein>
    <submittedName>
        <fullName evidence="5">Penicillin acylase family protein</fullName>
        <ecNumber evidence="5">3.5.1.-</ecNumber>
    </submittedName>
</protein>
<sequence>MSKKYPRHYNDQVHMYDSLSKRAPDLTESELPQYFKEASMGTPAKVEKTYSPIKNLTITRDNFGVPHIRGKTRKATFFGVGYATAEDRLFLMDVLRHLGRGRLSEFLGESESNKEMDRNQLKNAPYKESDLTDQIRRICEQGSEGEEICRDIKAYMEGVNAYIDKARWNWTLLPVEYLGLMKLPQKWKPEDAVAIASFVGGLFGKGGGRELESAQFLAELQNEFGKKEGRKIWADFRSANDREAPVTTVRPFPYNNPGNIDQASVAMPDLSTVNQTLNQLKNSDMIADGPFGPINLRLPKSMSNAILVVGNHTRKGNPIAVFGPQTGYFNPQLLLEMDVQGPGIEARGVGFAGSNLYIQMGRGKEFAWSATSSAADNTDQWILRLCEPDGKTPSNQSTHYLYKGKCIPMEQFTHQQSIKSQAVPVKDLNKTAVSLNQPPKEVIEQQQNSSQRKKETMDTKVERSVYGPVIARGTVKNRPVAIAVQRSTYGNELGSSFGFKRLNDPDFMKGGAQSFSKAIDSIDYTFNWFFVDQTDIAYKHSGLLPIRHPGTDPDLPVWGTGEYDWTGDYLPPEKQPQEINPKQGYFVNWNNKQAPGFRANDANFNYGPVFRSLTLEKRLKKAIESDEKLTTADMVNITTAAGTVDLKGQEVYPYVLKILGKQAPGNDQKLQAMRDRLAEWVKTGGYRRDIAPRDGQYDNATAIAIGDAFFAPLVKGIFGAPLKGIRPPVKLEDRPDQHLGSAYQEGYYPFVQKDLRQVLGEKVTDPWYKTYCGNGDRAACRDILWNALSEAAAHLEKEYSSASVDDWIYGSQRDAIRQSTLGALSLPDMGWVNRPTFQQVVQVQSTK</sequence>
<keyword evidence="2 5" id="KW-0378">Hydrolase</keyword>
<dbReference type="Gene3D" id="1.10.439.10">
    <property type="entry name" value="Penicillin Amidohydrolase, domain 1"/>
    <property type="match status" value="1"/>
</dbReference>
<dbReference type="GO" id="GO:0016787">
    <property type="term" value="F:hydrolase activity"/>
    <property type="evidence" value="ECO:0007669"/>
    <property type="project" value="UniProtKB-KW"/>
</dbReference>
<dbReference type="InterPro" id="IPR029055">
    <property type="entry name" value="Ntn_hydrolases_N"/>
</dbReference>
<dbReference type="Gene3D" id="3.60.20.10">
    <property type="entry name" value="Glutamine Phosphoribosylpyrophosphate, subunit 1, domain 1"/>
    <property type="match status" value="1"/>
</dbReference>
<dbReference type="InterPro" id="IPR043147">
    <property type="entry name" value="Penicillin_amidase_A-knob"/>
</dbReference>
<dbReference type="PANTHER" id="PTHR34218:SF4">
    <property type="entry name" value="ACYL-HOMOSERINE LACTONE ACYLASE QUIP"/>
    <property type="match status" value="1"/>
</dbReference>
<dbReference type="PIRSF" id="PIRSF001227">
    <property type="entry name" value="Pen_acylase"/>
    <property type="match status" value="1"/>
</dbReference>
<reference evidence="6" key="1">
    <citation type="journal article" date="2019" name="Int. J. Syst. Evol. Microbiol.">
        <title>The Global Catalogue of Microorganisms (GCM) 10K type strain sequencing project: providing services to taxonomists for standard genome sequencing and annotation.</title>
        <authorList>
            <consortium name="The Broad Institute Genomics Platform"/>
            <consortium name="The Broad Institute Genome Sequencing Center for Infectious Disease"/>
            <person name="Wu L."/>
            <person name="Ma J."/>
        </authorList>
    </citation>
    <scope>NUCLEOTIDE SEQUENCE [LARGE SCALE GENOMIC DNA]</scope>
    <source>
        <strain evidence="6">IBRC-M 10813</strain>
    </source>
</reference>
<dbReference type="EMBL" id="JBHSAP010000011">
    <property type="protein sequence ID" value="MFC4077188.1"/>
    <property type="molecule type" value="Genomic_DNA"/>
</dbReference>
<comment type="similarity">
    <text evidence="1">Belongs to the peptidase S45 family.</text>
</comment>
<dbReference type="Gene3D" id="2.30.120.10">
    <property type="match status" value="1"/>
</dbReference>
<dbReference type="Proteomes" id="UP001595843">
    <property type="component" value="Unassembled WGS sequence"/>
</dbReference>
<evidence type="ECO:0000256" key="2">
    <source>
        <dbReference type="ARBA" id="ARBA00022801"/>
    </source>
</evidence>
<keyword evidence="6" id="KW-1185">Reference proteome</keyword>
<dbReference type="InterPro" id="IPR043146">
    <property type="entry name" value="Penicillin_amidase_N_B-knob"/>
</dbReference>
<evidence type="ECO:0000256" key="1">
    <source>
        <dbReference type="ARBA" id="ARBA00006586"/>
    </source>
</evidence>
<dbReference type="Pfam" id="PF01804">
    <property type="entry name" value="Penicil_amidase"/>
    <property type="match status" value="1"/>
</dbReference>
<dbReference type="InterPro" id="IPR023343">
    <property type="entry name" value="Penicillin_amidase_dom1"/>
</dbReference>
<gene>
    <name evidence="5" type="ORF">ACFOUO_10275</name>
</gene>
<evidence type="ECO:0000313" key="6">
    <source>
        <dbReference type="Proteomes" id="UP001595843"/>
    </source>
</evidence>
<dbReference type="EC" id="3.5.1.-" evidence="5"/>
<evidence type="ECO:0000313" key="5">
    <source>
        <dbReference type="EMBL" id="MFC4077188.1"/>
    </source>
</evidence>
<organism evidence="5 6">
    <name type="scientific">Salinithrix halophila</name>
    <dbReference type="NCBI Taxonomy" id="1485204"/>
    <lineage>
        <taxon>Bacteria</taxon>
        <taxon>Bacillati</taxon>
        <taxon>Bacillota</taxon>
        <taxon>Bacilli</taxon>
        <taxon>Bacillales</taxon>
        <taxon>Thermoactinomycetaceae</taxon>
        <taxon>Salinithrix</taxon>
    </lineage>
</organism>
<name>A0ABV8JE28_9BACL</name>
<dbReference type="Gene3D" id="1.10.287.150">
    <property type="match status" value="1"/>
</dbReference>
<proteinExistence type="inferred from homology"/>